<feature type="transmembrane region" description="Helical" evidence="8">
    <location>
        <begin position="73"/>
        <end position="93"/>
    </location>
</feature>
<dbReference type="InterPro" id="IPR011527">
    <property type="entry name" value="ABC1_TM_dom"/>
</dbReference>
<evidence type="ECO:0000313" key="11">
    <source>
        <dbReference type="EMBL" id="MST92972.1"/>
    </source>
</evidence>
<keyword evidence="7 8" id="KW-0472">Membrane</keyword>
<dbReference type="FunFam" id="3.40.50.300:FF:000287">
    <property type="entry name" value="Multidrug ABC transporter ATP-binding protein"/>
    <property type="match status" value="1"/>
</dbReference>
<evidence type="ECO:0000256" key="2">
    <source>
        <dbReference type="ARBA" id="ARBA00022448"/>
    </source>
</evidence>
<dbReference type="PANTHER" id="PTHR24221">
    <property type="entry name" value="ATP-BINDING CASSETTE SUB-FAMILY B"/>
    <property type="match status" value="1"/>
</dbReference>
<dbReference type="Pfam" id="PF00664">
    <property type="entry name" value="ABC_membrane"/>
    <property type="match status" value="1"/>
</dbReference>
<dbReference type="CDD" id="cd03254">
    <property type="entry name" value="ABCC_Glucan_exporter_like"/>
    <property type="match status" value="1"/>
</dbReference>
<name>A0A6I2U5M6_9FIRM</name>
<keyword evidence="3 8" id="KW-0812">Transmembrane</keyword>
<evidence type="ECO:0000256" key="4">
    <source>
        <dbReference type="ARBA" id="ARBA00022741"/>
    </source>
</evidence>
<dbReference type="GO" id="GO:0140359">
    <property type="term" value="F:ABC-type transporter activity"/>
    <property type="evidence" value="ECO:0007669"/>
    <property type="project" value="InterPro"/>
</dbReference>
<dbReference type="SUPFAM" id="SSF52540">
    <property type="entry name" value="P-loop containing nucleoside triphosphate hydrolases"/>
    <property type="match status" value="1"/>
</dbReference>
<feature type="transmembrane region" description="Helical" evidence="8">
    <location>
        <begin position="313"/>
        <end position="334"/>
    </location>
</feature>
<evidence type="ECO:0000256" key="8">
    <source>
        <dbReference type="SAM" id="Phobius"/>
    </source>
</evidence>
<dbReference type="GO" id="GO:0016887">
    <property type="term" value="F:ATP hydrolysis activity"/>
    <property type="evidence" value="ECO:0007669"/>
    <property type="project" value="InterPro"/>
</dbReference>
<dbReference type="Pfam" id="PF00005">
    <property type="entry name" value="ABC_tran"/>
    <property type="match status" value="1"/>
</dbReference>
<dbReference type="InterPro" id="IPR039421">
    <property type="entry name" value="Type_1_exporter"/>
</dbReference>
<feature type="transmembrane region" description="Helical" evidence="8">
    <location>
        <begin position="224"/>
        <end position="244"/>
    </location>
</feature>
<dbReference type="GO" id="GO:0005886">
    <property type="term" value="C:plasma membrane"/>
    <property type="evidence" value="ECO:0007669"/>
    <property type="project" value="UniProtKB-SubCell"/>
</dbReference>
<dbReference type="InterPro" id="IPR027417">
    <property type="entry name" value="P-loop_NTPase"/>
</dbReference>
<keyword evidence="4" id="KW-0547">Nucleotide-binding</keyword>
<keyword evidence="5 11" id="KW-0067">ATP-binding</keyword>
<feature type="transmembrane region" description="Helical" evidence="8">
    <location>
        <begin position="196"/>
        <end position="218"/>
    </location>
</feature>
<evidence type="ECO:0000256" key="6">
    <source>
        <dbReference type="ARBA" id="ARBA00022989"/>
    </source>
</evidence>
<feature type="transmembrane region" description="Helical" evidence="8">
    <location>
        <begin position="131"/>
        <end position="151"/>
    </location>
</feature>
<dbReference type="CDD" id="cd18547">
    <property type="entry name" value="ABC_6TM_Tm288_like"/>
    <property type="match status" value="1"/>
</dbReference>
<dbReference type="PROSITE" id="PS50893">
    <property type="entry name" value="ABC_TRANSPORTER_2"/>
    <property type="match status" value="1"/>
</dbReference>
<evidence type="ECO:0000256" key="5">
    <source>
        <dbReference type="ARBA" id="ARBA00022840"/>
    </source>
</evidence>
<dbReference type="AlphaFoldDB" id="A0A6I2U5M6"/>
<protein>
    <submittedName>
        <fullName evidence="11">ABC transporter ATP-binding protein</fullName>
    </submittedName>
</protein>
<dbReference type="GO" id="GO:0005524">
    <property type="term" value="F:ATP binding"/>
    <property type="evidence" value="ECO:0007669"/>
    <property type="project" value="UniProtKB-KW"/>
</dbReference>
<evidence type="ECO:0000256" key="3">
    <source>
        <dbReference type="ARBA" id="ARBA00022692"/>
    </source>
</evidence>
<organism evidence="11 12">
    <name type="scientific">Ruthenibacterium lactatiformans</name>
    <dbReference type="NCBI Taxonomy" id="1550024"/>
    <lineage>
        <taxon>Bacteria</taxon>
        <taxon>Bacillati</taxon>
        <taxon>Bacillota</taxon>
        <taxon>Clostridia</taxon>
        <taxon>Eubacteriales</taxon>
        <taxon>Oscillospiraceae</taxon>
        <taxon>Ruthenibacterium</taxon>
    </lineage>
</organism>
<evidence type="ECO:0000256" key="1">
    <source>
        <dbReference type="ARBA" id="ARBA00004651"/>
    </source>
</evidence>
<dbReference type="EMBL" id="VUNJ01000017">
    <property type="protein sequence ID" value="MST92972.1"/>
    <property type="molecule type" value="Genomic_DNA"/>
</dbReference>
<dbReference type="InterPro" id="IPR017871">
    <property type="entry name" value="ABC_transporter-like_CS"/>
</dbReference>
<evidence type="ECO:0000313" key="12">
    <source>
        <dbReference type="Proteomes" id="UP000431913"/>
    </source>
</evidence>
<dbReference type="PROSITE" id="PS00211">
    <property type="entry name" value="ABC_TRANSPORTER_1"/>
    <property type="match status" value="1"/>
</dbReference>
<comment type="caution">
    <text evidence="11">The sequence shown here is derived from an EMBL/GenBank/DDBJ whole genome shotgun (WGS) entry which is preliminary data.</text>
</comment>
<evidence type="ECO:0000259" key="9">
    <source>
        <dbReference type="PROSITE" id="PS50893"/>
    </source>
</evidence>
<dbReference type="PROSITE" id="PS50929">
    <property type="entry name" value="ABC_TM1F"/>
    <property type="match status" value="1"/>
</dbReference>
<proteinExistence type="predicted"/>
<dbReference type="InterPro" id="IPR003593">
    <property type="entry name" value="AAA+_ATPase"/>
</dbReference>
<sequence length="662" mass="73985">MPTASSFWMGAASVQWERMRNCCKTAVFTKRSTIPNRKGVKPMAAGGNNAGRGRDYRKPKDVQRTLRRLGRYLWNYPSLLFLVLAATISQSILGLTSSYLLKPIIDDCIVPNIGNAAPDWSPLLHTLVRLAVLYLLTLAASYGQSVLSMILSERCTNRLRANLFERLQDLPISFFDAHGHGEVMSRFTNDADNVQAAIEQGITSFLSALITFFGTMYLMIRLNAYLFCLTFLFVVLAVFTSRTLSLKSKARFRLQQRELGLVNEYAEEIIQGIRVVKAFHYEDRAVEEFNRRSEKFRDAAISANSLGMSLMPVIGQMIGICYAATTVVGAFFIIRDSGTGASYFTIGSLGLYLTYTRQLRAPINNITNQLVSLMSALAGAERIFNVMDNEPEPDDGGVRLTFEDGDYQWALQEEETIPLRGHITLHEVQFRYTADKPVIRGITLEAYPGQKIALVGSTGAGKTTLTNLMSRFYDIQHGAITYDGIDIRNIRKSDLRHSMAVVLQDTHLFTGTILENIRYGRLNATDEECVEAARTANAYDFIQALPDGFKTVLTADGNGLSQGQRQLLNIARAMLAERPVLILDEATSSIDTRTEQLIEQGLNRLMEGKTVLIIAHRLSTVRNADKIAVIENGQILEFGNHQELMAQKGKYYELYTGQHLLD</sequence>
<accession>A0A6I2U5M6</accession>
<dbReference type="PANTHER" id="PTHR24221:SF499">
    <property type="entry name" value="FATTY ACID ABC TRANSPORTER ATP-BINDING_PERMEASE PROTEIN"/>
    <property type="match status" value="1"/>
</dbReference>
<dbReference type="SUPFAM" id="SSF90123">
    <property type="entry name" value="ABC transporter transmembrane region"/>
    <property type="match status" value="1"/>
</dbReference>
<dbReference type="InterPro" id="IPR036640">
    <property type="entry name" value="ABC1_TM_sf"/>
</dbReference>
<keyword evidence="6 8" id="KW-1133">Transmembrane helix</keyword>
<dbReference type="Proteomes" id="UP000431913">
    <property type="component" value="Unassembled WGS sequence"/>
</dbReference>
<dbReference type="Gene3D" id="1.20.1560.10">
    <property type="entry name" value="ABC transporter type 1, transmembrane domain"/>
    <property type="match status" value="1"/>
</dbReference>
<feature type="domain" description="ABC transmembrane type-1" evidence="10">
    <location>
        <begin position="81"/>
        <end position="375"/>
    </location>
</feature>
<keyword evidence="2" id="KW-0813">Transport</keyword>
<comment type="subcellular location">
    <subcellularLocation>
        <location evidence="1">Cell membrane</location>
        <topology evidence="1">Multi-pass membrane protein</topology>
    </subcellularLocation>
</comment>
<feature type="domain" description="ABC transporter" evidence="9">
    <location>
        <begin position="423"/>
        <end position="657"/>
    </location>
</feature>
<dbReference type="Gene3D" id="3.40.50.300">
    <property type="entry name" value="P-loop containing nucleotide triphosphate hydrolases"/>
    <property type="match status" value="1"/>
</dbReference>
<dbReference type="SMART" id="SM00382">
    <property type="entry name" value="AAA"/>
    <property type="match status" value="1"/>
</dbReference>
<reference evidence="11 12" key="1">
    <citation type="submission" date="2019-08" db="EMBL/GenBank/DDBJ databases">
        <title>In-depth cultivation of the pig gut microbiome towards novel bacterial diversity and tailored functional studies.</title>
        <authorList>
            <person name="Wylensek D."/>
            <person name="Hitch T.C.A."/>
            <person name="Clavel T."/>
        </authorList>
    </citation>
    <scope>NUCLEOTIDE SEQUENCE [LARGE SCALE GENOMIC DNA]</scope>
    <source>
        <strain evidence="11 12">WCA3-601-WT-6J</strain>
    </source>
</reference>
<evidence type="ECO:0000256" key="7">
    <source>
        <dbReference type="ARBA" id="ARBA00023136"/>
    </source>
</evidence>
<dbReference type="InterPro" id="IPR003439">
    <property type="entry name" value="ABC_transporter-like_ATP-bd"/>
</dbReference>
<evidence type="ECO:0000259" key="10">
    <source>
        <dbReference type="PROSITE" id="PS50929"/>
    </source>
</evidence>
<gene>
    <name evidence="11" type="ORF">FYJ76_13705</name>
</gene>